<gene>
    <name evidence="5" type="ORF">NBR_LOCUS22524</name>
</gene>
<dbReference type="SMART" id="SM00235">
    <property type="entry name" value="ZnMc"/>
    <property type="match status" value="1"/>
</dbReference>
<dbReference type="EMBL" id="UYSL01028268">
    <property type="protein sequence ID" value="VDL87424.1"/>
    <property type="molecule type" value="Genomic_DNA"/>
</dbReference>
<dbReference type="InterPro" id="IPR001506">
    <property type="entry name" value="Peptidase_M12A"/>
</dbReference>
<reference evidence="5 6" key="2">
    <citation type="submission" date="2018-11" db="EMBL/GenBank/DDBJ databases">
        <authorList>
            <consortium name="Pathogen Informatics"/>
        </authorList>
    </citation>
    <scope>NUCLEOTIDE SEQUENCE [LARGE SCALE GENOMIC DNA]</scope>
</reference>
<comment type="caution">
    <text evidence="2">Lacks conserved residue(s) required for the propagation of feature annotation.</text>
</comment>
<feature type="binding site" evidence="2">
    <location>
        <position position="89"/>
    </location>
    <ligand>
        <name>Zn(2+)</name>
        <dbReference type="ChEBI" id="CHEBI:29105"/>
        <note>catalytic</note>
    </ligand>
</feature>
<keyword evidence="1" id="KW-1015">Disulfide bond</keyword>
<dbReference type="AlphaFoldDB" id="A0A0N4YZ51"/>
<dbReference type="Gene3D" id="3.40.390.10">
    <property type="entry name" value="Collagenase (Catalytic Domain)"/>
    <property type="match status" value="1"/>
</dbReference>
<feature type="binding site" evidence="2">
    <location>
        <position position="95"/>
    </location>
    <ligand>
        <name>Zn(2+)</name>
        <dbReference type="ChEBI" id="CHEBI:29105"/>
        <note>catalytic</note>
    </ligand>
</feature>
<keyword evidence="2 3" id="KW-0479">Metal-binding</keyword>
<reference evidence="7" key="1">
    <citation type="submission" date="2017-02" db="UniProtKB">
        <authorList>
            <consortium name="WormBaseParasite"/>
        </authorList>
    </citation>
    <scope>IDENTIFICATION</scope>
</reference>
<sequence>MWSPNQPIPYAIDPSLYYLTGLVNQAIQFWTQNTCLSFTNNPNAFNRLRIYKGDGCWSYVGKQPTWASQDVSIGDGCDTLGTVCHEIAHALGFYHT</sequence>
<protein>
    <recommendedName>
        <fullName evidence="3">Metalloendopeptidase</fullName>
        <ecNumber evidence="3">3.4.24.-</ecNumber>
    </recommendedName>
</protein>
<dbReference type="OMA" id="NGCWHAG"/>
<dbReference type="Pfam" id="PF01400">
    <property type="entry name" value="Astacin"/>
    <property type="match status" value="1"/>
</dbReference>
<dbReference type="WBParaSite" id="NBR_0002252301-mRNA-1">
    <property type="protein sequence ID" value="NBR_0002252301-mRNA-1"/>
    <property type="gene ID" value="NBR_0002252301"/>
</dbReference>
<dbReference type="Proteomes" id="UP000271162">
    <property type="component" value="Unassembled WGS sequence"/>
</dbReference>
<dbReference type="InterPro" id="IPR006026">
    <property type="entry name" value="Peptidase_Metallo"/>
</dbReference>
<keyword evidence="2 3" id="KW-0378">Hydrolase</keyword>
<dbReference type="PANTHER" id="PTHR10127:SF875">
    <property type="entry name" value="ZINC METALLOPROTEINASE NAS-28"/>
    <property type="match status" value="1"/>
</dbReference>
<keyword evidence="2 3" id="KW-0482">Metalloprotease</keyword>
<keyword evidence="2 3" id="KW-0862">Zinc</keyword>
<dbReference type="EC" id="3.4.24.-" evidence="3"/>
<name>A0A0N4YZ51_NIPBR</name>
<dbReference type="GO" id="GO:0006508">
    <property type="term" value="P:proteolysis"/>
    <property type="evidence" value="ECO:0007669"/>
    <property type="project" value="UniProtKB-KW"/>
</dbReference>
<proteinExistence type="predicted"/>
<dbReference type="PROSITE" id="PS51864">
    <property type="entry name" value="ASTACIN"/>
    <property type="match status" value="1"/>
</dbReference>
<comment type="cofactor">
    <cofactor evidence="2 3">
        <name>Zn(2+)</name>
        <dbReference type="ChEBI" id="CHEBI:29105"/>
    </cofactor>
    <text evidence="2 3">Binds 1 zinc ion per subunit.</text>
</comment>
<feature type="binding site" evidence="2">
    <location>
        <position position="85"/>
    </location>
    <ligand>
        <name>Zn(2+)</name>
        <dbReference type="ChEBI" id="CHEBI:29105"/>
        <note>catalytic</note>
    </ligand>
</feature>
<dbReference type="PANTHER" id="PTHR10127">
    <property type="entry name" value="DISCOIDIN, CUB, EGF, LAMININ , AND ZINC METALLOPROTEASE DOMAIN CONTAINING"/>
    <property type="match status" value="1"/>
</dbReference>
<evidence type="ECO:0000313" key="6">
    <source>
        <dbReference type="Proteomes" id="UP000271162"/>
    </source>
</evidence>
<evidence type="ECO:0000259" key="4">
    <source>
        <dbReference type="PROSITE" id="PS51864"/>
    </source>
</evidence>
<evidence type="ECO:0000313" key="5">
    <source>
        <dbReference type="EMBL" id="VDL87424.1"/>
    </source>
</evidence>
<keyword evidence="6" id="KW-1185">Reference proteome</keyword>
<dbReference type="STRING" id="27835.A0A0N4YZ51"/>
<dbReference type="SUPFAM" id="SSF55486">
    <property type="entry name" value="Metalloproteases ('zincins'), catalytic domain"/>
    <property type="match status" value="1"/>
</dbReference>
<evidence type="ECO:0000256" key="1">
    <source>
        <dbReference type="ARBA" id="ARBA00023157"/>
    </source>
</evidence>
<organism evidence="7">
    <name type="scientific">Nippostrongylus brasiliensis</name>
    <name type="common">Rat hookworm</name>
    <dbReference type="NCBI Taxonomy" id="27835"/>
    <lineage>
        <taxon>Eukaryota</taxon>
        <taxon>Metazoa</taxon>
        <taxon>Ecdysozoa</taxon>
        <taxon>Nematoda</taxon>
        <taxon>Chromadorea</taxon>
        <taxon>Rhabditida</taxon>
        <taxon>Rhabditina</taxon>
        <taxon>Rhabditomorpha</taxon>
        <taxon>Strongyloidea</taxon>
        <taxon>Heligmosomidae</taxon>
        <taxon>Nippostrongylus</taxon>
    </lineage>
</organism>
<evidence type="ECO:0000313" key="7">
    <source>
        <dbReference type="WBParaSite" id="NBR_0002252301-mRNA-1"/>
    </source>
</evidence>
<feature type="active site" evidence="2">
    <location>
        <position position="86"/>
    </location>
</feature>
<dbReference type="PRINTS" id="PR00480">
    <property type="entry name" value="ASTACIN"/>
</dbReference>
<dbReference type="InterPro" id="IPR024079">
    <property type="entry name" value="MetalloPept_cat_dom_sf"/>
</dbReference>
<feature type="domain" description="Peptidase M12A" evidence="4">
    <location>
        <begin position="1"/>
        <end position="96"/>
    </location>
</feature>
<dbReference type="GO" id="GO:0004222">
    <property type="term" value="F:metalloendopeptidase activity"/>
    <property type="evidence" value="ECO:0007669"/>
    <property type="project" value="UniProtKB-UniRule"/>
</dbReference>
<keyword evidence="2 3" id="KW-0645">Protease</keyword>
<accession>A0A0N4YZ51</accession>
<evidence type="ECO:0000256" key="3">
    <source>
        <dbReference type="RuleBase" id="RU361183"/>
    </source>
</evidence>
<evidence type="ECO:0000256" key="2">
    <source>
        <dbReference type="PROSITE-ProRule" id="PRU01211"/>
    </source>
</evidence>
<dbReference type="GO" id="GO:0008270">
    <property type="term" value="F:zinc ion binding"/>
    <property type="evidence" value="ECO:0007669"/>
    <property type="project" value="UniProtKB-UniRule"/>
</dbReference>